<keyword evidence="3" id="KW-1185">Reference proteome</keyword>
<keyword evidence="1" id="KW-0472">Membrane</keyword>
<reference evidence="2 3" key="1">
    <citation type="submission" date="2019-01" db="EMBL/GenBank/DDBJ databases">
        <authorList>
            <person name="Le T.S."/>
            <person name="Kurtboke I."/>
        </authorList>
    </citation>
    <scope>NUCLEOTIDE SEQUENCE [LARGE SCALE GENOMIC DNA]</scope>
</reference>
<proteinExistence type="predicted"/>
<dbReference type="RefSeq" id="YP_009843139.1">
    <property type="nucleotide sequence ID" value="NC_048747.1"/>
</dbReference>
<evidence type="ECO:0000256" key="1">
    <source>
        <dbReference type="SAM" id="Phobius"/>
    </source>
</evidence>
<accession>A0A513PW72</accession>
<keyword evidence="1" id="KW-1133">Transmembrane helix</keyword>
<feature type="transmembrane region" description="Helical" evidence="1">
    <location>
        <begin position="7"/>
        <end position="26"/>
    </location>
</feature>
<evidence type="ECO:0000313" key="2">
    <source>
        <dbReference type="EMBL" id="QAU04192.1"/>
    </source>
</evidence>
<protein>
    <submittedName>
        <fullName evidence="2">Uncharacterized protein</fullName>
    </submittedName>
</protein>
<keyword evidence="1" id="KW-0812">Transmembrane</keyword>
<dbReference type="GeneID" id="55613405"/>
<dbReference type="EMBL" id="MK368614">
    <property type="protein sequence ID" value="QAU04192.1"/>
    <property type="molecule type" value="Genomic_DNA"/>
</dbReference>
<name>A0A513PW72_9CAUD</name>
<dbReference type="KEGG" id="vg:55613405"/>
<dbReference type="Proteomes" id="UP000320660">
    <property type="component" value="Segment"/>
</dbReference>
<organism evidence="2 3">
    <name type="scientific">Vibrio phage 2 TSL-2019</name>
    <dbReference type="NCBI Taxonomy" id="2508172"/>
    <lineage>
        <taxon>Viruses</taxon>
        <taxon>Duplodnaviria</taxon>
        <taxon>Heunggongvirae</taxon>
        <taxon>Uroviricota</taxon>
        <taxon>Caudoviricetes</taxon>
        <taxon>Chimalliviridae</taxon>
        <taxon>Gorgonvirinae</taxon>
        <taxon>Aphroditevirus</taxon>
        <taxon>Aphroditevirus av2TSL2019</taxon>
    </lineage>
</organism>
<sequence>MKTSTSWVCRAVSASLITALSLFIIWCAVNYQIFIVEGYVTDVFKVDGSEYDYFIRTEVDLFQCRIGEEEHLIIGEERHLSVMYGEYPTGERTCLYIGI</sequence>
<evidence type="ECO:0000313" key="3">
    <source>
        <dbReference type="Proteomes" id="UP000320660"/>
    </source>
</evidence>